<dbReference type="AlphaFoldDB" id="A0A6J6ZR95"/>
<dbReference type="SUPFAM" id="SSF56112">
    <property type="entry name" value="Protein kinase-like (PK-like)"/>
    <property type="match status" value="1"/>
</dbReference>
<gene>
    <name evidence="2" type="ORF">UFOPK3124_01164</name>
</gene>
<name>A0A6J6ZR95_9ZZZZ</name>
<dbReference type="PANTHER" id="PTHR44167:SF18">
    <property type="entry name" value="PROTEIN KINASE DOMAIN-CONTAINING PROTEIN"/>
    <property type="match status" value="1"/>
</dbReference>
<dbReference type="SMART" id="SM00220">
    <property type="entry name" value="S_TKc"/>
    <property type="match status" value="1"/>
</dbReference>
<dbReference type="GO" id="GO:0044773">
    <property type="term" value="P:mitotic DNA damage checkpoint signaling"/>
    <property type="evidence" value="ECO:0007669"/>
    <property type="project" value="TreeGrafter"/>
</dbReference>
<evidence type="ECO:0000259" key="1">
    <source>
        <dbReference type="PROSITE" id="PS50011"/>
    </source>
</evidence>
<feature type="domain" description="Protein kinase" evidence="1">
    <location>
        <begin position="32"/>
        <end position="300"/>
    </location>
</feature>
<dbReference type="GO" id="GO:0004674">
    <property type="term" value="F:protein serine/threonine kinase activity"/>
    <property type="evidence" value="ECO:0007669"/>
    <property type="project" value="TreeGrafter"/>
</dbReference>
<dbReference type="EMBL" id="CAFAAY010000125">
    <property type="protein sequence ID" value="CAB4823425.1"/>
    <property type="molecule type" value="Genomic_DNA"/>
</dbReference>
<evidence type="ECO:0000313" key="2">
    <source>
        <dbReference type="EMBL" id="CAB4823425.1"/>
    </source>
</evidence>
<dbReference type="InterPro" id="IPR011009">
    <property type="entry name" value="Kinase-like_dom_sf"/>
</dbReference>
<accession>A0A6J6ZR95</accession>
<proteinExistence type="predicted"/>
<dbReference type="GO" id="GO:0005634">
    <property type="term" value="C:nucleus"/>
    <property type="evidence" value="ECO:0007669"/>
    <property type="project" value="TreeGrafter"/>
</dbReference>
<dbReference type="PANTHER" id="PTHR44167">
    <property type="entry name" value="OVARIAN-SPECIFIC SERINE/THREONINE-PROTEIN KINASE LOK-RELATED"/>
    <property type="match status" value="1"/>
</dbReference>
<sequence length="590" mass="66129">MRAELPSAGWLAAACEVGVQTHVREKKLNDLFSDLREIASHAFGKTYEGINKKTNEKSVVRVEKGRAGESWVERETKILKRTEVRSCKGAVQWLQVGEVEEGFFVETEWLEGVSLATILDAKLLEKQSDAVKATLQLLEILNEIHPDLDALDVLIGSIEGEPTEDQMRKILQIRSQGIAHNHIEPSNIMWIENRGPVLIDFNRAGELGRIIPIRLSTYWPNKDDRAQSNPTADLYAVGLILLAMLTGSLNPVIGTSNTIESRIERVRMQNAALADIIAKAISEDSSKRYRTAMQFIDSLVGLDLRVYQSPQLGSVLDLVREVEELVAARKFDQALEICVKREWYETAEQIKRKKQLVFGAGHELLNVDGVKLIYLGTREVGPGTTGSNRPYKHGVAHVHLLRTHEGGVLEVHTVTAKPIDVENDKEFEFFETWVQGDLEYGLPEHVQMLADRRRLIVNALTKQGTFVSKLVERGTGENTIGDLSYCEIRQLQLKDLDTDGQPRGSRWEASNKKVDESQLRLGANGTDVFELLMRFGALGVGQRELVISDGTSRKGDFCVKFKFKDDAVHVPVLVFLIARFLPLKNKVVAH</sequence>
<organism evidence="2">
    <name type="scientific">freshwater metagenome</name>
    <dbReference type="NCBI Taxonomy" id="449393"/>
    <lineage>
        <taxon>unclassified sequences</taxon>
        <taxon>metagenomes</taxon>
        <taxon>ecological metagenomes</taxon>
    </lineage>
</organism>
<dbReference type="InterPro" id="IPR000719">
    <property type="entry name" value="Prot_kinase_dom"/>
</dbReference>
<dbReference type="PROSITE" id="PS50011">
    <property type="entry name" value="PROTEIN_KINASE_DOM"/>
    <property type="match status" value="1"/>
</dbReference>
<reference evidence="2" key="1">
    <citation type="submission" date="2020-05" db="EMBL/GenBank/DDBJ databases">
        <authorList>
            <person name="Chiriac C."/>
            <person name="Salcher M."/>
            <person name="Ghai R."/>
            <person name="Kavagutti S V."/>
        </authorList>
    </citation>
    <scope>NUCLEOTIDE SEQUENCE</scope>
</reference>
<protein>
    <submittedName>
        <fullName evidence="2">Unannotated protein</fullName>
    </submittedName>
</protein>
<dbReference type="GO" id="GO:0005737">
    <property type="term" value="C:cytoplasm"/>
    <property type="evidence" value="ECO:0007669"/>
    <property type="project" value="TreeGrafter"/>
</dbReference>
<dbReference type="Gene3D" id="1.10.510.10">
    <property type="entry name" value="Transferase(Phosphotransferase) domain 1"/>
    <property type="match status" value="1"/>
</dbReference>
<dbReference type="PROSITE" id="PS51257">
    <property type="entry name" value="PROKAR_LIPOPROTEIN"/>
    <property type="match status" value="1"/>
</dbReference>
<dbReference type="GO" id="GO:0005524">
    <property type="term" value="F:ATP binding"/>
    <property type="evidence" value="ECO:0007669"/>
    <property type="project" value="InterPro"/>
</dbReference>